<evidence type="ECO:0000256" key="2">
    <source>
        <dbReference type="ARBA" id="ARBA00022737"/>
    </source>
</evidence>
<sequence length="562" mass="62011">MAIENGHAGLDQCNGDQHDASDSEQALGEPETWLGPSGQPRINRIEYIRLIEQALVGLGFKDVAQHLETSSGVQHQAQEVSHFRTAILRGAWDEAVELLGQLRLGNSDSLSRAKFLLLEQKYLEAIQARDLTTAVKCLRSELAPLKLEPNRLHQLAACILATTPAALSIAASWSGPPSSRQLLLADLQDVVPPEVMLPERRLEVLVGQALQSQVASCPFHNAQPAAISLLQDFQCGQEQIPTCTTQILTDHTDEVWFVAFSHSGTMLASASKDKSAIVWDVRPGQRRVTKRCVLLGHHEVIVTLAWSPDDSLIATCSTDKSVRVWRVADGTCRQTFTQHTKPVSSVAWMPDGIRLLSGSTDKYIYMLDTQTGGKLQSWKGHIVHDLIVSHDGRYLISTTSERKVRVYDMEKEEEKAGWSIVEGDSIMSLALTSDSKFLLVNLVKQQIHLWPLSTGPLGRTHGEPLQVYEGLQERRGRFVVRPCFGGFNEAFVLSGSEECKVYVWHRSTGELLASLEGHSGTVNAVSWNPVNHQMFASASDDKSIHIWGLEPDLDSADGNSKL</sequence>
<dbReference type="SMART" id="SM00668">
    <property type="entry name" value="CTLH"/>
    <property type="match status" value="1"/>
</dbReference>
<dbReference type="PROSITE" id="PS50294">
    <property type="entry name" value="WD_REPEATS_REGION"/>
    <property type="match status" value="4"/>
</dbReference>
<dbReference type="PROSITE" id="PS50082">
    <property type="entry name" value="WD_REPEATS_2"/>
    <property type="match status" value="4"/>
</dbReference>
<dbReference type="CDD" id="cd00200">
    <property type="entry name" value="WD40"/>
    <property type="match status" value="1"/>
</dbReference>
<dbReference type="InterPro" id="IPR051350">
    <property type="entry name" value="WD_repeat-ST_regulator"/>
</dbReference>
<feature type="region of interest" description="Disordered" evidence="4">
    <location>
        <begin position="1"/>
        <end position="35"/>
    </location>
</feature>
<dbReference type="EMBL" id="JALJOS010000005">
    <property type="protein sequence ID" value="KAK9838625.1"/>
    <property type="molecule type" value="Genomic_DNA"/>
</dbReference>
<keyword evidence="1 3" id="KW-0853">WD repeat</keyword>
<keyword evidence="7" id="KW-1185">Reference proteome</keyword>
<dbReference type="InterPro" id="IPR020472">
    <property type="entry name" value="WD40_PAC1"/>
</dbReference>
<feature type="repeat" description="WD" evidence="3">
    <location>
        <begin position="248"/>
        <end position="289"/>
    </location>
</feature>
<dbReference type="SUPFAM" id="SSF50978">
    <property type="entry name" value="WD40 repeat-like"/>
    <property type="match status" value="1"/>
</dbReference>
<protein>
    <recommendedName>
        <fullName evidence="5">CTLH domain-containing protein</fullName>
    </recommendedName>
</protein>
<keyword evidence="2" id="KW-0677">Repeat</keyword>
<dbReference type="Pfam" id="PF23627">
    <property type="entry name" value="LisH_WDR26"/>
    <property type="match status" value="1"/>
</dbReference>
<dbReference type="PANTHER" id="PTHR22838:SF0">
    <property type="entry name" value="WD REPEAT-CONTAINING PROTEIN 26"/>
    <property type="match status" value="1"/>
</dbReference>
<evidence type="ECO:0000259" key="5">
    <source>
        <dbReference type="PROSITE" id="PS50897"/>
    </source>
</evidence>
<evidence type="ECO:0000256" key="1">
    <source>
        <dbReference type="ARBA" id="ARBA00022574"/>
    </source>
</evidence>
<dbReference type="PRINTS" id="PR00320">
    <property type="entry name" value="GPROTEINBRPT"/>
</dbReference>
<organism evidence="6 7">
    <name type="scientific">Apatococcus lobatus</name>
    <dbReference type="NCBI Taxonomy" id="904363"/>
    <lineage>
        <taxon>Eukaryota</taxon>
        <taxon>Viridiplantae</taxon>
        <taxon>Chlorophyta</taxon>
        <taxon>core chlorophytes</taxon>
        <taxon>Trebouxiophyceae</taxon>
        <taxon>Chlorellales</taxon>
        <taxon>Chlorellaceae</taxon>
        <taxon>Apatococcus</taxon>
    </lineage>
</organism>
<gene>
    <name evidence="6" type="ORF">WJX74_000090</name>
</gene>
<evidence type="ECO:0000313" key="6">
    <source>
        <dbReference type="EMBL" id="KAK9838625.1"/>
    </source>
</evidence>
<dbReference type="Gene3D" id="2.130.10.10">
    <property type="entry name" value="YVTN repeat-like/Quinoprotein amine dehydrogenase"/>
    <property type="match status" value="3"/>
</dbReference>
<accession>A0AAW1RY95</accession>
<dbReference type="SMART" id="SM00320">
    <property type="entry name" value="WD40"/>
    <property type="match status" value="6"/>
</dbReference>
<feature type="domain" description="CTLH" evidence="5">
    <location>
        <begin position="76"/>
        <end position="133"/>
    </location>
</feature>
<dbReference type="InterPro" id="IPR015943">
    <property type="entry name" value="WD40/YVTN_repeat-like_dom_sf"/>
</dbReference>
<dbReference type="Pfam" id="PF00400">
    <property type="entry name" value="WD40"/>
    <property type="match status" value="5"/>
</dbReference>
<evidence type="ECO:0000313" key="7">
    <source>
        <dbReference type="Proteomes" id="UP001438707"/>
    </source>
</evidence>
<dbReference type="InterPro" id="IPR001680">
    <property type="entry name" value="WD40_rpt"/>
</dbReference>
<dbReference type="Proteomes" id="UP001438707">
    <property type="component" value="Unassembled WGS sequence"/>
</dbReference>
<dbReference type="InterPro" id="IPR036322">
    <property type="entry name" value="WD40_repeat_dom_sf"/>
</dbReference>
<evidence type="ECO:0000256" key="3">
    <source>
        <dbReference type="PROSITE-ProRule" id="PRU00221"/>
    </source>
</evidence>
<dbReference type="PROSITE" id="PS00678">
    <property type="entry name" value="WD_REPEATS_1"/>
    <property type="match status" value="1"/>
</dbReference>
<feature type="repeat" description="WD" evidence="3">
    <location>
        <begin position="515"/>
        <end position="550"/>
    </location>
</feature>
<dbReference type="PROSITE" id="PS50897">
    <property type="entry name" value="CTLH"/>
    <property type="match status" value="1"/>
</dbReference>
<dbReference type="AlphaFoldDB" id="A0AAW1RY95"/>
<dbReference type="InterPro" id="IPR006595">
    <property type="entry name" value="CTLH_C"/>
</dbReference>
<name>A0AAW1RY95_9CHLO</name>
<proteinExistence type="predicted"/>
<evidence type="ECO:0000256" key="4">
    <source>
        <dbReference type="SAM" id="MobiDB-lite"/>
    </source>
</evidence>
<comment type="caution">
    <text evidence="6">The sequence shown here is derived from an EMBL/GenBank/DDBJ whole genome shotgun (WGS) entry which is preliminary data.</text>
</comment>
<feature type="repeat" description="WD" evidence="3">
    <location>
        <begin position="336"/>
        <end position="377"/>
    </location>
</feature>
<dbReference type="PANTHER" id="PTHR22838">
    <property type="entry name" value="WD REPEAT PROTEIN 26-RELATED"/>
    <property type="match status" value="1"/>
</dbReference>
<reference evidence="6 7" key="1">
    <citation type="journal article" date="2024" name="Nat. Commun.">
        <title>Phylogenomics reveals the evolutionary origins of lichenization in chlorophyte algae.</title>
        <authorList>
            <person name="Puginier C."/>
            <person name="Libourel C."/>
            <person name="Otte J."/>
            <person name="Skaloud P."/>
            <person name="Haon M."/>
            <person name="Grisel S."/>
            <person name="Petersen M."/>
            <person name="Berrin J.G."/>
            <person name="Delaux P.M."/>
            <person name="Dal Grande F."/>
            <person name="Keller J."/>
        </authorList>
    </citation>
    <scope>NUCLEOTIDE SEQUENCE [LARGE SCALE GENOMIC DNA]</scope>
    <source>
        <strain evidence="6 7">SAG 2145</strain>
    </source>
</reference>
<feature type="repeat" description="WD" evidence="3">
    <location>
        <begin position="294"/>
        <end position="335"/>
    </location>
</feature>
<dbReference type="InterPro" id="IPR019775">
    <property type="entry name" value="WD40_repeat_CS"/>
</dbReference>